<feature type="binding site" evidence="10">
    <location>
        <position position="156"/>
    </location>
    <ligand>
        <name>NAD(+)</name>
        <dbReference type="ChEBI" id="CHEBI:57540"/>
    </ligand>
</feature>
<dbReference type="GO" id="GO:0003979">
    <property type="term" value="F:UDP-glucose 6-dehydrogenase activity"/>
    <property type="evidence" value="ECO:0007669"/>
    <property type="project" value="UniProtKB-EC"/>
</dbReference>
<dbReference type="SUPFAM" id="SSF48179">
    <property type="entry name" value="6-phosphogluconate dehydrogenase C-terminal domain-like"/>
    <property type="match status" value="1"/>
</dbReference>
<feature type="binding site" evidence="10">
    <location>
        <position position="30"/>
    </location>
    <ligand>
        <name>NAD(+)</name>
        <dbReference type="ChEBI" id="CHEBI:57540"/>
    </ligand>
</feature>
<dbReference type="PANTHER" id="PTHR43750">
    <property type="entry name" value="UDP-GLUCOSE 6-DEHYDROGENASE TUAD"/>
    <property type="match status" value="1"/>
</dbReference>
<dbReference type="OrthoDB" id="5193947at2"/>
<dbReference type="AlphaFoldDB" id="A0A2X0K8Z0"/>
<dbReference type="EC" id="1.1.1.22" evidence="3 7"/>
<feature type="domain" description="UDP-glucose/GDP-mannose dehydrogenase C-terminal" evidence="11">
    <location>
        <begin position="323"/>
        <end position="424"/>
    </location>
</feature>
<evidence type="ECO:0000256" key="3">
    <source>
        <dbReference type="ARBA" id="ARBA00012954"/>
    </source>
</evidence>
<dbReference type="RefSeq" id="WP_111500447.1">
    <property type="nucleotide sequence ID" value="NZ_QKYN01000037.1"/>
</dbReference>
<feature type="binding site" evidence="10">
    <location>
        <position position="270"/>
    </location>
    <ligand>
        <name>NAD(+)</name>
        <dbReference type="ChEBI" id="CHEBI:57540"/>
    </ligand>
</feature>
<evidence type="ECO:0000256" key="2">
    <source>
        <dbReference type="ARBA" id="ARBA00006601"/>
    </source>
</evidence>
<dbReference type="GO" id="GO:0000271">
    <property type="term" value="P:polysaccharide biosynthetic process"/>
    <property type="evidence" value="ECO:0007669"/>
    <property type="project" value="InterPro"/>
</dbReference>
<feature type="binding site" evidence="9">
    <location>
        <position position="211"/>
    </location>
    <ligand>
        <name>substrate</name>
    </ligand>
</feature>
<evidence type="ECO:0000256" key="7">
    <source>
        <dbReference type="PIRNR" id="PIRNR000124"/>
    </source>
</evidence>
<dbReference type="Pfam" id="PF03720">
    <property type="entry name" value="UDPG_MGDP_dh_C"/>
    <property type="match status" value="1"/>
</dbReference>
<dbReference type="Proteomes" id="UP000248889">
    <property type="component" value="Unassembled WGS sequence"/>
</dbReference>
<gene>
    <name evidence="12" type="ORF">DN069_09545</name>
</gene>
<feature type="binding site" evidence="10">
    <location>
        <position position="86"/>
    </location>
    <ligand>
        <name>NAD(+)</name>
        <dbReference type="ChEBI" id="CHEBI:57540"/>
    </ligand>
</feature>
<dbReference type="PIRSF" id="PIRSF000124">
    <property type="entry name" value="UDPglc_GDPman_dh"/>
    <property type="match status" value="1"/>
</dbReference>
<evidence type="ECO:0000256" key="6">
    <source>
        <dbReference type="ARBA" id="ARBA00047473"/>
    </source>
</evidence>
<protein>
    <recommendedName>
        <fullName evidence="3 7">UDP-glucose 6-dehydrogenase</fullName>
        <ecNumber evidence="3 7">1.1.1.22</ecNumber>
    </recommendedName>
</protein>
<feature type="active site" description="Nucleophile" evidence="8">
    <location>
        <position position="267"/>
    </location>
</feature>
<dbReference type="InterPro" id="IPR014026">
    <property type="entry name" value="UDP-Glc/GDP-Man_DH_dimer"/>
</dbReference>
<evidence type="ECO:0000313" key="13">
    <source>
        <dbReference type="Proteomes" id="UP000248889"/>
    </source>
</evidence>
<dbReference type="Pfam" id="PF00984">
    <property type="entry name" value="UDPG_MGDP_dh"/>
    <property type="match status" value="1"/>
</dbReference>
<evidence type="ECO:0000259" key="11">
    <source>
        <dbReference type="SMART" id="SM00984"/>
    </source>
</evidence>
<comment type="pathway">
    <text evidence="1">Nucleotide-sugar biosynthesis; UDP-alpha-D-glucuronate biosynthesis; UDP-alpha-D-glucuronate from UDP-alpha-D-glucose: step 1/1.</text>
</comment>
<dbReference type="SUPFAM" id="SSF52413">
    <property type="entry name" value="UDP-glucose/GDP-mannose dehydrogenase C-terminal domain"/>
    <property type="match status" value="1"/>
</dbReference>
<dbReference type="UniPathway" id="UPA00038">
    <property type="reaction ID" value="UER00491"/>
</dbReference>
<dbReference type="NCBIfam" id="TIGR03026">
    <property type="entry name" value="NDP-sugDHase"/>
    <property type="match status" value="1"/>
</dbReference>
<evidence type="ECO:0000256" key="5">
    <source>
        <dbReference type="ARBA" id="ARBA00023027"/>
    </source>
</evidence>
<dbReference type="GO" id="GO:0006065">
    <property type="term" value="P:UDP-glucuronate biosynthetic process"/>
    <property type="evidence" value="ECO:0007669"/>
    <property type="project" value="UniProtKB-UniPathway"/>
</dbReference>
<dbReference type="InterPro" id="IPR036291">
    <property type="entry name" value="NAD(P)-bd_dom_sf"/>
</dbReference>
<proteinExistence type="inferred from homology"/>
<dbReference type="Pfam" id="PF03721">
    <property type="entry name" value="UDPG_MGDP_dh_N"/>
    <property type="match status" value="1"/>
</dbReference>
<feature type="binding site" evidence="9">
    <location>
        <position position="264"/>
    </location>
    <ligand>
        <name>substrate</name>
    </ligand>
</feature>
<keyword evidence="4 7" id="KW-0560">Oxidoreductase</keyword>
<dbReference type="SUPFAM" id="SSF51735">
    <property type="entry name" value="NAD(P)-binding Rossmann-fold domains"/>
    <property type="match status" value="1"/>
</dbReference>
<keyword evidence="5 7" id="KW-0520">NAD</keyword>
<comment type="caution">
    <text evidence="12">The sequence shown here is derived from an EMBL/GenBank/DDBJ whole genome shotgun (WGS) entry which is preliminary data.</text>
</comment>
<accession>A0A2X0K8Z0</accession>
<comment type="catalytic activity">
    <reaction evidence="6 7">
        <text>UDP-alpha-D-glucose + 2 NAD(+) + H2O = UDP-alpha-D-glucuronate + 2 NADH + 3 H(+)</text>
        <dbReference type="Rhea" id="RHEA:23596"/>
        <dbReference type="ChEBI" id="CHEBI:15377"/>
        <dbReference type="ChEBI" id="CHEBI:15378"/>
        <dbReference type="ChEBI" id="CHEBI:57540"/>
        <dbReference type="ChEBI" id="CHEBI:57945"/>
        <dbReference type="ChEBI" id="CHEBI:58052"/>
        <dbReference type="ChEBI" id="CHEBI:58885"/>
        <dbReference type="EC" id="1.1.1.22"/>
    </reaction>
</comment>
<keyword evidence="13" id="KW-1185">Reference proteome</keyword>
<dbReference type="PIRSF" id="PIRSF500134">
    <property type="entry name" value="UDPglc_DH_bac"/>
    <property type="match status" value="1"/>
</dbReference>
<dbReference type="InterPro" id="IPR017476">
    <property type="entry name" value="UDP-Glc/GDP-Man"/>
</dbReference>
<dbReference type="InterPro" id="IPR008927">
    <property type="entry name" value="6-PGluconate_DH-like_C_sf"/>
</dbReference>
<dbReference type="GO" id="GO:0051287">
    <property type="term" value="F:NAD binding"/>
    <property type="evidence" value="ECO:0007669"/>
    <property type="project" value="InterPro"/>
</dbReference>
<feature type="binding site" evidence="10">
    <location>
        <position position="122"/>
    </location>
    <ligand>
        <name>NAD(+)</name>
        <dbReference type="ChEBI" id="CHEBI:57540"/>
    </ligand>
</feature>
<dbReference type="InterPro" id="IPR028357">
    <property type="entry name" value="UDPglc_DH_bac"/>
</dbReference>
<feature type="binding site" evidence="9">
    <location>
        <position position="330"/>
    </location>
    <ligand>
        <name>substrate</name>
    </ligand>
</feature>
<sequence length="457" mass="49755">MRLTVIGCGHLGATHAACMAELGHDVLGVDTDPERVHLLNRGKAPFFEAELDELLVRHTCSGKLRFTTSYAQAGSFGEVHFLTLGTPRADRGNATDVSHLLSAVRQLSPHLRQPSLVVGRSTVPVGTAARMAGYLKRISSAGPETHLAWNPEFLRESTAIHDTLYPDRIVVGLDSEDAAVDEAMLRQVYRPILRKGAPFLTTDLATSELVKCAANAFLATKISFINAMAELCEAANADVYQLTEALAHDERIGAGGMWPGLGFGGGCLPKDIHGFMAAAASLGTGQSLAFLREVDAVNTRRRSRVVWLARQRCGGNLDGKRIAIWGAAFKPMTDDVRDSPALAVAHSLFRKGARVVVHDPMALDKARKSHPHLTFCEDLTESTVEADLLLHLTDWPQYRRAAPEQLMPRVARPYVIDARGALDAGRWRRAGWTYDCLGRPPFPGQAVGPDGHLTRNR</sequence>
<evidence type="ECO:0000256" key="4">
    <source>
        <dbReference type="ARBA" id="ARBA00023002"/>
    </source>
</evidence>
<dbReference type="PANTHER" id="PTHR43750:SF3">
    <property type="entry name" value="UDP-GLUCOSE 6-DEHYDROGENASE TUAD"/>
    <property type="match status" value="1"/>
</dbReference>
<dbReference type="InterPro" id="IPR001732">
    <property type="entry name" value="UDP-Glc/GDP-Man_DH_N"/>
</dbReference>
<evidence type="ECO:0000256" key="1">
    <source>
        <dbReference type="ARBA" id="ARBA00004701"/>
    </source>
</evidence>
<dbReference type="Gene3D" id="1.20.5.100">
    <property type="entry name" value="Cytochrome c1, transmembrane anchor, C-terminal"/>
    <property type="match status" value="1"/>
</dbReference>
<feature type="binding site" evidence="10">
    <location>
        <position position="337"/>
    </location>
    <ligand>
        <name>NAD(+)</name>
        <dbReference type="ChEBI" id="CHEBI:57540"/>
    </ligand>
</feature>
<feature type="binding site" evidence="10">
    <location>
        <position position="35"/>
    </location>
    <ligand>
        <name>NAD(+)</name>
        <dbReference type="ChEBI" id="CHEBI:57540"/>
    </ligand>
</feature>
<evidence type="ECO:0000256" key="9">
    <source>
        <dbReference type="PIRSR" id="PIRSR500134-2"/>
    </source>
</evidence>
<feature type="binding site" evidence="9">
    <location>
        <begin position="153"/>
        <end position="156"/>
    </location>
    <ligand>
        <name>substrate</name>
    </ligand>
</feature>
<dbReference type="EMBL" id="QKYN01000037">
    <property type="protein sequence ID" value="RAG85745.1"/>
    <property type="molecule type" value="Genomic_DNA"/>
</dbReference>
<organism evidence="12 13">
    <name type="scientific">Streptacidiphilus pinicola</name>
    <dbReference type="NCBI Taxonomy" id="2219663"/>
    <lineage>
        <taxon>Bacteria</taxon>
        <taxon>Bacillati</taxon>
        <taxon>Actinomycetota</taxon>
        <taxon>Actinomycetes</taxon>
        <taxon>Kitasatosporales</taxon>
        <taxon>Streptomycetaceae</taxon>
        <taxon>Streptacidiphilus</taxon>
    </lineage>
</organism>
<reference evidence="12 13" key="1">
    <citation type="submission" date="2018-06" db="EMBL/GenBank/DDBJ databases">
        <title>Streptacidiphilus pinicola sp. nov., isolated from pine grove soil.</title>
        <authorList>
            <person name="Roh S.G."/>
            <person name="Park S."/>
            <person name="Kim M.-K."/>
            <person name="Yun B.-R."/>
            <person name="Park J."/>
            <person name="Kim M.J."/>
            <person name="Kim Y.S."/>
            <person name="Kim S.B."/>
        </authorList>
    </citation>
    <scope>NUCLEOTIDE SEQUENCE [LARGE SCALE GENOMIC DNA]</scope>
    <source>
        <strain evidence="12 13">MMS16-CNU450</strain>
    </source>
</reference>
<dbReference type="SMART" id="SM00984">
    <property type="entry name" value="UDPG_MGDP_dh_C"/>
    <property type="match status" value="1"/>
</dbReference>
<dbReference type="InterPro" id="IPR014027">
    <property type="entry name" value="UDP-Glc/GDP-Man_DH_C"/>
</dbReference>
<name>A0A2X0K8Z0_9ACTN</name>
<dbReference type="InterPro" id="IPR036220">
    <property type="entry name" value="UDP-Glc/GDP-Man_DH_C_sf"/>
</dbReference>
<evidence type="ECO:0000256" key="10">
    <source>
        <dbReference type="PIRSR" id="PIRSR500134-3"/>
    </source>
</evidence>
<evidence type="ECO:0000256" key="8">
    <source>
        <dbReference type="PIRSR" id="PIRSR500134-1"/>
    </source>
</evidence>
<dbReference type="Gene3D" id="3.40.50.720">
    <property type="entry name" value="NAD(P)-binding Rossmann-like Domain"/>
    <property type="match status" value="2"/>
</dbReference>
<evidence type="ECO:0000313" key="12">
    <source>
        <dbReference type="EMBL" id="RAG85745.1"/>
    </source>
</evidence>
<comment type="similarity">
    <text evidence="2 7">Belongs to the UDP-glucose/GDP-mannose dehydrogenase family.</text>
</comment>